<organism evidence="2 3">
    <name type="scientific">Striga asiatica</name>
    <name type="common">Asiatic witchweed</name>
    <name type="synonym">Buchnera asiatica</name>
    <dbReference type="NCBI Taxonomy" id="4170"/>
    <lineage>
        <taxon>Eukaryota</taxon>
        <taxon>Viridiplantae</taxon>
        <taxon>Streptophyta</taxon>
        <taxon>Embryophyta</taxon>
        <taxon>Tracheophyta</taxon>
        <taxon>Spermatophyta</taxon>
        <taxon>Magnoliopsida</taxon>
        <taxon>eudicotyledons</taxon>
        <taxon>Gunneridae</taxon>
        <taxon>Pentapetalae</taxon>
        <taxon>asterids</taxon>
        <taxon>lamiids</taxon>
        <taxon>Lamiales</taxon>
        <taxon>Orobanchaceae</taxon>
        <taxon>Buchnereae</taxon>
        <taxon>Striga</taxon>
    </lineage>
</organism>
<comment type="caution">
    <text evidence="2">The sequence shown here is derived from an EMBL/GenBank/DDBJ whole genome shotgun (WGS) entry which is preliminary data.</text>
</comment>
<evidence type="ECO:0000256" key="1">
    <source>
        <dbReference type="SAM" id="MobiDB-lite"/>
    </source>
</evidence>
<keyword evidence="2" id="KW-0378">Hydrolase</keyword>
<proteinExistence type="predicted"/>
<dbReference type="EMBL" id="BKCP01004224">
    <property type="protein sequence ID" value="GER29666.1"/>
    <property type="molecule type" value="Genomic_DNA"/>
</dbReference>
<evidence type="ECO:0000313" key="2">
    <source>
        <dbReference type="EMBL" id="GER29666.1"/>
    </source>
</evidence>
<sequence length="167" mass="18387">MGHLSSSPSFWTWKHQGLSILAASDIAKILFFPAFVLTVTLCRASASSVGFGGEIKQPFSRFIVRRIWARARIAECVMATINLDGSHGTGCGRKKQYKILKFVSSLKLAARNPLVSTKPRHHSKPSPPQLNPKKSLRKPTKTLATSPIQASSNTTQNRMPLPPHFNP</sequence>
<gene>
    <name evidence="2" type="ORF">STAS_05548</name>
</gene>
<reference evidence="3" key="1">
    <citation type="journal article" date="2019" name="Curr. Biol.">
        <title>Genome Sequence of Striga asiatica Provides Insight into the Evolution of Plant Parasitism.</title>
        <authorList>
            <person name="Yoshida S."/>
            <person name="Kim S."/>
            <person name="Wafula E.K."/>
            <person name="Tanskanen J."/>
            <person name="Kim Y.M."/>
            <person name="Honaas L."/>
            <person name="Yang Z."/>
            <person name="Spallek T."/>
            <person name="Conn C.E."/>
            <person name="Ichihashi Y."/>
            <person name="Cheong K."/>
            <person name="Cui S."/>
            <person name="Der J.P."/>
            <person name="Gundlach H."/>
            <person name="Jiao Y."/>
            <person name="Hori C."/>
            <person name="Ishida J.K."/>
            <person name="Kasahara H."/>
            <person name="Kiba T."/>
            <person name="Kim M.S."/>
            <person name="Koo N."/>
            <person name="Laohavisit A."/>
            <person name="Lee Y.H."/>
            <person name="Lumba S."/>
            <person name="McCourt P."/>
            <person name="Mortimer J.C."/>
            <person name="Mutuku J.M."/>
            <person name="Nomura T."/>
            <person name="Sasaki-Sekimoto Y."/>
            <person name="Seto Y."/>
            <person name="Wang Y."/>
            <person name="Wakatake T."/>
            <person name="Sakakibara H."/>
            <person name="Demura T."/>
            <person name="Yamaguchi S."/>
            <person name="Yoneyama K."/>
            <person name="Manabe R.I."/>
            <person name="Nelson D.C."/>
            <person name="Schulman A.H."/>
            <person name="Timko M.P."/>
            <person name="dePamphilis C.W."/>
            <person name="Choi D."/>
            <person name="Shirasu K."/>
        </authorList>
    </citation>
    <scope>NUCLEOTIDE SEQUENCE [LARGE SCALE GENOMIC DNA]</scope>
    <source>
        <strain evidence="3">cv. UVA1</strain>
    </source>
</reference>
<dbReference type="GO" id="GO:0016787">
    <property type="term" value="F:hydrolase activity"/>
    <property type="evidence" value="ECO:0007669"/>
    <property type="project" value="UniProtKB-KW"/>
</dbReference>
<name>A0A5A7PAU0_STRAF</name>
<dbReference type="Proteomes" id="UP000325081">
    <property type="component" value="Unassembled WGS sequence"/>
</dbReference>
<keyword evidence="3" id="KW-1185">Reference proteome</keyword>
<accession>A0A5A7PAU0</accession>
<dbReference type="AlphaFoldDB" id="A0A5A7PAU0"/>
<protein>
    <submittedName>
        <fullName evidence="2">Xyloglucan endotransglucosylase/hydrolase 16</fullName>
    </submittedName>
</protein>
<feature type="compositionally biased region" description="Polar residues" evidence="1">
    <location>
        <begin position="142"/>
        <end position="158"/>
    </location>
</feature>
<feature type="region of interest" description="Disordered" evidence="1">
    <location>
        <begin position="114"/>
        <end position="167"/>
    </location>
</feature>
<evidence type="ECO:0000313" key="3">
    <source>
        <dbReference type="Proteomes" id="UP000325081"/>
    </source>
</evidence>